<evidence type="ECO:0000313" key="5">
    <source>
        <dbReference type="EMBL" id="KAA0036645.1"/>
    </source>
</evidence>
<sequence length="740" mass="84797">MMYKHIYFVIAASAPVSLYSHATSIIKFNGLNFSDWCKQIRFHLGVLDLDLALLSEKPAAITSASSDEDRSFYKAWERLNRLSLMFMRMTVANNIKSTIKNTEDAKEFMKSVEKCSQSESADKSLAGTLMSTLTSIKFDGSRTIHEHILEMTNLAARLKTMGMKVNENFCMLIQEEARLKKPIIHSANLMGHKGARKKPGKKNGKGNHGQLKGFLTTQTTNPNEKFIFMGNRVKLPVEAVGTYRLTLDTGHHLDLFDTFYVPSISRNLISLSKLDTSGRKPSLRHLHVWGCQAEVRIYNPYEKKLDSRTTSDFFISYPEKSKGYRFYCLNHSTRIVETGNVRFIENDIISGSLESRKLEIQEVRVEIPSSITSSQVVVPVFVDSVNNPQEQQINVQTPHNDIVTNEPVTEGPLEIELRRSVRSRRSATSDDYLVYLHESEFDLSIDNDPVSFSQAIKEDNSTKWLDAMKEELKSMNDNEVWDIVELPKESYTQKDGIDYKETFSPVSKKDSLRIIMALVAHYDLELHQMDVKIVFLNGNLDEEVFMDQPEGFMVEGKEHMVCKLKRSIYGLKQASRQWYQSNPRMDHWKAAKKVLRYLQGTKDYMLTYKRSDHLEVIGYSDSDFAGCVDTRKSTFGYLFLLAEGAISWKRLGIVDSIAKPLRIYCDNSAAVFFSKNDKYSKGAKHMELKYFFVKEEVQKQRVSIEHISTKLVIANPLTKGLPPKTFNDHVERMGISRYHH</sequence>
<name>A0A5A7T5B4_CUCMM</name>
<dbReference type="CDD" id="cd09272">
    <property type="entry name" value="RNase_HI_RT_Ty1"/>
    <property type="match status" value="1"/>
</dbReference>
<dbReference type="Pfam" id="PF07727">
    <property type="entry name" value="RVT_2"/>
    <property type="match status" value="1"/>
</dbReference>
<dbReference type="Pfam" id="PF25597">
    <property type="entry name" value="SH3_retrovirus"/>
    <property type="match status" value="1"/>
</dbReference>
<evidence type="ECO:0000259" key="3">
    <source>
        <dbReference type="Pfam" id="PF22936"/>
    </source>
</evidence>
<dbReference type="InterPro" id="IPR057670">
    <property type="entry name" value="SH3_retrovirus"/>
</dbReference>
<dbReference type="OrthoDB" id="1929566at2759"/>
<feature type="domain" description="Retrovirus-related Pol polyprotein from transposon TNT 1-94-like beta-barrel" evidence="3">
    <location>
        <begin position="216"/>
        <end position="278"/>
    </location>
</feature>
<evidence type="ECO:0000259" key="4">
    <source>
        <dbReference type="Pfam" id="PF25597"/>
    </source>
</evidence>
<dbReference type="PANTHER" id="PTHR11439:SF467">
    <property type="entry name" value="INTEGRASE CATALYTIC DOMAIN-CONTAINING PROTEIN"/>
    <property type="match status" value="1"/>
</dbReference>
<gene>
    <name evidence="5" type="ORF">E6C27_scaffold3921G00140</name>
</gene>
<protein>
    <submittedName>
        <fullName evidence="5">Retrovirus-related Pol polyprotein from transposon TNT 1-94</fullName>
    </submittedName>
</protein>
<feature type="compositionally biased region" description="Basic residues" evidence="1">
    <location>
        <begin position="193"/>
        <end position="205"/>
    </location>
</feature>
<dbReference type="Proteomes" id="UP000321393">
    <property type="component" value="Unassembled WGS sequence"/>
</dbReference>
<evidence type="ECO:0000259" key="2">
    <source>
        <dbReference type="Pfam" id="PF07727"/>
    </source>
</evidence>
<evidence type="ECO:0000256" key="1">
    <source>
        <dbReference type="SAM" id="MobiDB-lite"/>
    </source>
</evidence>
<reference evidence="5 6" key="1">
    <citation type="submission" date="2019-08" db="EMBL/GenBank/DDBJ databases">
        <title>Draft genome sequences of two oriental melons (Cucumis melo L. var makuwa).</title>
        <authorList>
            <person name="Kwon S.-Y."/>
        </authorList>
    </citation>
    <scope>NUCLEOTIDE SEQUENCE [LARGE SCALE GENOMIC DNA]</scope>
    <source>
        <strain evidence="6">cv. SW 3</strain>
        <tissue evidence="5">Leaf</tissue>
    </source>
</reference>
<dbReference type="InterPro" id="IPR054722">
    <property type="entry name" value="PolX-like_BBD"/>
</dbReference>
<dbReference type="Pfam" id="PF22936">
    <property type="entry name" value="Pol_BBD"/>
    <property type="match status" value="1"/>
</dbReference>
<feature type="region of interest" description="Disordered" evidence="1">
    <location>
        <begin position="192"/>
        <end position="215"/>
    </location>
</feature>
<comment type="caution">
    <text evidence="5">The sequence shown here is derived from an EMBL/GenBank/DDBJ whole genome shotgun (WGS) entry which is preliminary data.</text>
</comment>
<organism evidence="5 6">
    <name type="scientific">Cucumis melo var. makuwa</name>
    <name type="common">Oriental melon</name>
    <dbReference type="NCBI Taxonomy" id="1194695"/>
    <lineage>
        <taxon>Eukaryota</taxon>
        <taxon>Viridiplantae</taxon>
        <taxon>Streptophyta</taxon>
        <taxon>Embryophyta</taxon>
        <taxon>Tracheophyta</taxon>
        <taxon>Spermatophyta</taxon>
        <taxon>Magnoliopsida</taxon>
        <taxon>eudicotyledons</taxon>
        <taxon>Gunneridae</taxon>
        <taxon>Pentapetalae</taxon>
        <taxon>rosids</taxon>
        <taxon>fabids</taxon>
        <taxon>Cucurbitales</taxon>
        <taxon>Cucurbitaceae</taxon>
        <taxon>Benincaseae</taxon>
        <taxon>Cucumis</taxon>
    </lineage>
</organism>
<dbReference type="Pfam" id="PF14223">
    <property type="entry name" value="Retrotran_gag_2"/>
    <property type="match status" value="1"/>
</dbReference>
<dbReference type="PANTHER" id="PTHR11439">
    <property type="entry name" value="GAG-POL-RELATED RETROTRANSPOSON"/>
    <property type="match status" value="1"/>
</dbReference>
<proteinExistence type="predicted"/>
<dbReference type="EMBL" id="SSTE01019479">
    <property type="protein sequence ID" value="KAA0036645.1"/>
    <property type="molecule type" value="Genomic_DNA"/>
</dbReference>
<dbReference type="AlphaFoldDB" id="A0A5A7T5B4"/>
<dbReference type="InterPro" id="IPR013103">
    <property type="entry name" value="RVT_2"/>
</dbReference>
<feature type="domain" description="Retroviral polymerase SH3-like" evidence="4">
    <location>
        <begin position="291"/>
        <end position="349"/>
    </location>
</feature>
<evidence type="ECO:0000313" key="6">
    <source>
        <dbReference type="Proteomes" id="UP000321393"/>
    </source>
</evidence>
<accession>A0A5A7T5B4</accession>
<feature type="domain" description="Reverse transcriptase Ty1/copia-type" evidence="2">
    <location>
        <begin position="488"/>
        <end position="581"/>
    </location>
</feature>